<dbReference type="GO" id="GO:0030151">
    <property type="term" value="F:molybdenum ion binding"/>
    <property type="evidence" value="ECO:0007669"/>
    <property type="project" value="InterPro"/>
</dbReference>
<protein>
    <submittedName>
        <fullName evidence="3">MOSC domain-containing protein</fullName>
    </submittedName>
</protein>
<dbReference type="InterPro" id="IPR005302">
    <property type="entry name" value="MoCF_Sase_C"/>
</dbReference>
<sequence>MAPNETSTGRVLAVCTVHADLEVPGRVGRTAIDKRPRAGRVPVRVLGLDADHVCNTEHHGGRDQAVYAYAEHDARRWGAELGRELPAGWFGENLRIEGLEVSDAVLGARWAIGDTLLEVSAPRVPCATFGHWSGEPQWVKRFTQRGDTGAYLRVLTEGSIGAGDRVEIVYTPAHGVTVRDLFDGNDMDLLTRLLAEEPTVSGDVRIHYDRHAHRHASAERAARQRAGSRPHVSRTDATATPLESGPPTPRTDTAAPPLETTPLETPLPETPLPGPRHEAAPTRQRAAAVVPEAASVSIADGGSVSPASGGQDVATETNR</sequence>
<evidence type="ECO:0000256" key="1">
    <source>
        <dbReference type="SAM" id="MobiDB-lite"/>
    </source>
</evidence>
<reference evidence="3" key="1">
    <citation type="submission" date="2020-11" db="EMBL/GenBank/DDBJ databases">
        <title>Nocardia NEAU-351.nov., a novel actinomycete isolated from the cow dung.</title>
        <authorList>
            <person name="Zhang X."/>
        </authorList>
    </citation>
    <scope>NUCLEOTIDE SEQUENCE</scope>
    <source>
        <strain evidence="3">NEAU-351</strain>
    </source>
</reference>
<feature type="region of interest" description="Disordered" evidence="1">
    <location>
        <begin position="210"/>
        <end position="319"/>
    </location>
</feature>
<proteinExistence type="predicted"/>
<feature type="compositionally biased region" description="Low complexity" evidence="1">
    <location>
        <begin position="286"/>
        <end position="299"/>
    </location>
</feature>
<dbReference type="AlphaFoldDB" id="A0A931N6J8"/>
<dbReference type="InterPro" id="IPR011037">
    <property type="entry name" value="Pyrv_Knase-like_insert_dom_sf"/>
</dbReference>
<feature type="compositionally biased region" description="Low complexity" evidence="1">
    <location>
        <begin position="250"/>
        <end position="267"/>
    </location>
</feature>
<dbReference type="Proteomes" id="UP000655751">
    <property type="component" value="Unassembled WGS sequence"/>
</dbReference>
<evidence type="ECO:0000259" key="2">
    <source>
        <dbReference type="PROSITE" id="PS51340"/>
    </source>
</evidence>
<dbReference type="EMBL" id="JADMLG010000016">
    <property type="protein sequence ID" value="MBH0780606.1"/>
    <property type="molecule type" value="Genomic_DNA"/>
</dbReference>
<dbReference type="InterPro" id="IPR052353">
    <property type="entry name" value="Benzoxazolinone_Detox_Enz"/>
</dbReference>
<keyword evidence="4" id="KW-1185">Reference proteome</keyword>
<dbReference type="GO" id="GO:0003824">
    <property type="term" value="F:catalytic activity"/>
    <property type="evidence" value="ECO:0007669"/>
    <property type="project" value="InterPro"/>
</dbReference>
<name>A0A931N6J8_9NOCA</name>
<evidence type="ECO:0000313" key="3">
    <source>
        <dbReference type="EMBL" id="MBH0780606.1"/>
    </source>
</evidence>
<dbReference type="GO" id="GO:0030170">
    <property type="term" value="F:pyridoxal phosphate binding"/>
    <property type="evidence" value="ECO:0007669"/>
    <property type="project" value="InterPro"/>
</dbReference>
<dbReference type="PANTHER" id="PTHR30212:SF2">
    <property type="entry name" value="PROTEIN YIIM"/>
    <property type="match status" value="1"/>
</dbReference>
<feature type="domain" description="MOSC" evidence="2">
    <location>
        <begin position="35"/>
        <end position="169"/>
    </location>
</feature>
<dbReference type="PANTHER" id="PTHR30212">
    <property type="entry name" value="PROTEIN YIIM"/>
    <property type="match status" value="1"/>
</dbReference>
<organism evidence="3 4">
    <name type="scientific">Nocardia bovistercoris</name>
    <dbReference type="NCBI Taxonomy" id="2785916"/>
    <lineage>
        <taxon>Bacteria</taxon>
        <taxon>Bacillati</taxon>
        <taxon>Actinomycetota</taxon>
        <taxon>Actinomycetes</taxon>
        <taxon>Mycobacteriales</taxon>
        <taxon>Nocardiaceae</taxon>
        <taxon>Nocardia</taxon>
    </lineage>
</organism>
<dbReference type="Pfam" id="PF03473">
    <property type="entry name" value="MOSC"/>
    <property type="match status" value="1"/>
</dbReference>
<gene>
    <name evidence="3" type="ORF">IT779_30490</name>
</gene>
<dbReference type="Gene3D" id="2.40.33.20">
    <property type="entry name" value="PK beta-barrel domain-like"/>
    <property type="match status" value="1"/>
</dbReference>
<comment type="caution">
    <text evidence="3">The sequence shown here is derived from an EMBL/GenBank/DDBJ whole genome shotgun (WGS) entry which is preliminary data.</text>
</comment>
<evidence type="ECO:0000313" key="4">
    <source>
        <dbReference type="Proteomes" id="UP000655751"/>
    </source>
</evidence>
<dbReference type="SUPFAM" id="SSF50800">
    <property type="entry name" value="PK beta-barrel domain-like"/>
    <property type="match status" value="1"/>
</dbReference>
<accession>A0A931N6J8</accession>
<dbReference type="PROSITE" id="PS51340">
    <property type="entry name" value="MOSC"/>
    <property type="match status" value="1"/>
</dbReference>